<dbReference type="PANTHER" id="PTHR46680">
    <property type="entry name" value="NF-KAPPA-B INHIBITOR ALPHA"/>
    <property type="match status" value="1"/>
</dbReference>
<dbReference type="GO" id="GO:0071356">
    <property type="term" value="P:cellular response to tumor necrosis factor"/>
    <property type="evidence" value="ECO:0007669"/>
    <property type="project" value="TreeGrafter"/>
</dbReference>
<evidence type="ECO:0000313" key="10">
    <source>
        <dbReference type="EMBL" id="KAJ6217207.1"/>
    </source>
</evidence>
<dbReference type="InterPro" id="IPR002110">
    <property type="entry name" value="Ankyrin_rpt"/>
</dbReference>
<dbReference type="Gene3D" id="1.25.40.20">
    <property type="entry name" value="Ankyrin repeat-containing domain"/>
    <property type="match status" value="1"/>
</dbReference>
<dbReference type="AlphaFoldDB" id="A0A9Q0M1M6"/>
<feature type="region of interest" description="Disordered" evidence="9">
    <location>
        <begin position="1"/>
        <end position="21"/>
    </location>
</feature>
<gene>
    <name evidence="10" type="ORF">RDWZM_008364</name>
</gene>
<evidence type="ECO:0000256" key="1">
    <source>
        <dbReference type="ARBA" id="ARBA00004175"/>
    </source>
</evidence>
<dbReference type="InterPro" id="IPR051070">
    <property type="entry name" value="NF-kappa-B_inhibitor"/>
</dbReference>
<name>A0A9Q0M1M6_BLOTA</name>
<keyword evidence="4" id="KW-0677">Repeat</keyword>
<dbReference type="PROSITE" id="PS50088">
    <property type="entry name" value="ANK_REPEAT"/>
    <property type="match status" value="3"/>
</dbReference>
<dbReference type="Pfam" id="PF12796">
    <property type="entry name" value="Ank_2"/>
    <property type="match status" value="2"/>
</dbReference>
<accession>A0A9Q0M1M6</accession>
<dbReference type="SMART" id="SM00248">
    <property type="entry name" value="ANK"/>
    <property type="match status" value="5"/>
</dbReference>
<evidence type="ECO:0000256" key="2">
    <source>
        <dbReference type="ARBA" id="ARBA00022483"/>
    </source>
</evidence>
<organism evidence="10 11">
    <name type="scientific">Blomia tropicalis</name>
    <name type="common">Mite</name>
    <dbReference type="NCBI Taxonomy" id="40697"/>
    <lineage>
        <taxon>Eukaryota</taxon>
        <taxon>Metazoa</taxon>
        <taxon>Ecdysozoa</taxon>
        <taxon>Arthropoda</taxon>
        <taxon>Chelicerata</taxon>
        <taxon>Arachnida</taxon>
        <taxon>Acari</taxon>
        <taxon>Acariformes</taxon>
        <taxon>Sarcoptiformes</taxon>
        <taxon>Astigmata</taxon>
        <taxon>Glycyphagoidea</taxon>
        <taxon>Echimyopodidae</taxon>
        <taxon>Blomia</taxon>
    </lineage>
</organism>
<evidence type="ECO:0000256" key="9">
    <source>
        <dbReference type="SAM" id="MobiDB-lite"/>
    </source>
</evidence>
<evidence type="ECO:0000256" key="4">
    <source>
        <dbReference type="ARBA" id="ARBA00022737"/>
    </source>
</evidence>
<dbReference type="PANTHER" id="PTHR46680:SF3">
    <property type="entry name" value="NF-KAPPA-B INHIBITOR CACTUS"/>
    <property type="match status" value="1"/>
</dbReference>
<dbReference type="GO" id="GO:0006887">
    <property type="term" value="P:exocytosis"/>
    <property type="evidence" value="ECO:0007669"/>
    <property type="project" value="UniProtKB-KW"/>
</dbReference>
<keyword evidence="5" id="KW-0800">Toxin</keyword>
<proteinExistence type="predicted"/>
<reference evidence="10" key="1">
    <citation type="submission" date="2022-12" db="EMBL/GenBank/DDBJ databases">
        <title>Genome assemblies of Blomia tropicalis.</title>
        <authorList>
            <person name="Cui Y."/>
        </authorList>
    </citation>
    <scope>NUCLEOTIDE SEQUENCE</scope>
    <source>
        <tissue evidence="10">Adult mites</tissue>
    </source>
</reference>
<sequence>MHSSSKGSSKKQIDSDPVTSDSKFNVANYEALFDSGYNSNMQSKTFLDEEEFNDETTTAPIQSNNSKNDHHSNENNSKTSANTQQWCDSGVCITDSGLSINEDMCEPCESSKSIDYSKVSEPNEPEPITWLKQNSEGDTLLHLAIIEDMEDIACSIIKNISGSNELLNSYNYLYQTPLHLAVLKRQMNVIQLLVSRGVSFMFQDNQGNTPLHIACKYSLTDIIRYFLVSSHKTLLSTNCFELRNYDGDTCIHLAAYNNNMKTIELLLRAGANINAQEGKSGKTILHWAVENLNDKLVYFLLNKCNASISIRSYSDQTAFHVAWKIQHSLRSDVTFQLYRTKLNKIVKSLLDKCDDAKLSLETLHTDSESDFSSSDNDDE</sequence>
<evidence type="ECO:0000313" key="11">
    <source>
        <dbReference type="Proteomes" id="UP001142055"/>
    </source>
</evidence>
<keyword evidence="5" id="KW-0638">Presynaptic neurotoxin</keyword>
<keyword evidence="2" id="KW-0268">Exocytosis</keyword>
<evidence type="ECO:0000256" key="8">
    <source>
        <dbReference type="PROSITE-ProRule" id="PRU00023"/>
    </source>
</evidence>
<evidence type="ECO:0000256" key="7">
    <source>
        <dbReference type="ARBA" id="ARBA00023298"/>
    </source>
</evidence>
<dbReference type="SUPFAM" id="SSF48403">
    <property type="entry name" value="Ankyrin repeat"/>
    <property type="match status" value="1"/>
</dbReference>
<feature type="repeat" description="ANK" evidence="8">
    <location>
        <begin position="173"/>
        <end position="205"/>
    </location>
</feature>
<keyword evidence="11" id="KW-1185">Reference proteome</keyword>
<keyword evidence="7" id="KW-1053">Target membrane</keyword>
<dbReference type="InterPro" id="IPR036770">
    <property type="entry name" value="Ankyrin_rpt-contain_sf"/>
</dbReference>
<keyword evidence="5" id="KW-0528">Neurotoxin</keyword>
<comment type="caution">
    <text evidence="10">The sequence shown here is derived from an EMBL/GenBank/DDBJ whole genome shotgun (WGS) entry which is preliminary data.</text>
</comment>
<keyword evidence="3" id="KW-1052">Target cell membrane</keyword>
<comment type="subcellular location">
    <subcellularLocation>
        <location evidence="1">Target cell membrane</location>
    </subcellularLocation>
</comment>
<feature type="repeat" description="ANK" evidence="8">
    <location>
        <begin position="206"/>
        <end position="227"/>
    </location>
</feature>
<dbReference type="GO" id="GO:0044231">
    <property type="term" value="C:host cell presynaptic membrane"/>
    <property type="evidence" value="ECO:0007669"/>
    <property type="project" value="UniProtKB-KW"/>
</dbReference>
<dbReference type="GO" id="GO:0005829">
    <property type="term" value="C:cytosol"/>
    <property type="evidence" value="ECO:0007669"/>
    <property type="project" value="TreeGrafter"/>
</dbReference>
<dbReference type="OMA" id="KTILHWA"/>
<dbReference type="PRINTS" id="PR01415">
    <property type="entry name" value="ANKYRIN"/>
</dbReference>
<dbReference type="GO" id="GO:0044218">
    <property type="term" value="C:other organism cell membrane"/>
    <property type="evidence" value="ECO:0007669"/>
    <property type="project" value="UniProtKB-KW"/>
</dbReference>
<dbReference type="Proteomes" id="UP001142055">
    <property type="component" value="Chromosome 3"/>
</dbReference>
<feature type="repeat" description="ANK" evidence="8">
    <location>
        <begin position="246"/>
        <end position="278"/>
    </location>
</feature>
<keyword evidence="7" id="KW-0472">Membrane</keyword>
<dbReference type="PROSITE" id="PS50297">
    <property type="entry name" value="ANK_REP_REGION"/>
    <property type="match status" value="3"/>
</dbReference>
<evidence type="ECO:0000256" key="3">
    <source>
        <dbReference type="ARBA" id="ARBA00022537"/>
    </source>
</evidence>
<keyword evidence="6 8" id="KW-0040">ANK repeat</keyword>
<feature type="region of interest" description="Disordered" evidence="9">
    <location>
        <begin position="44"/>
        <end position="82"/>
    </location>
</feature>
<feature type="compositionally biased region" description="Polar residues" evidence="9">
    <location>
        <begin position="55"/>
        <end position="66"/>
    </location>
</feature>
<evidence type="ECO:0000256" key="5">
    <source>
        <dbReference type="ARBA" id="ARBA00023028"/>
    </source>
</evidence>
<evidence type="ECO:0000256" key="6">
    <source>
        <dbReference type="ARBA" id="ARBA00023043"/>
    </source>
</evidence>
<protein>
    <submittedName>
        <fullName evidence="10">Uncharacterized protein</fullName>
    </submittedName>
</protein>
<dbReference type="EMBL" id="JAPWDV010000003">
    <property type="protein sequence ID" value="KAJ6217207.1"/>
    <property type="molecule type" value="Genomic_DNA"/>
</dbReference>
<dbReference type="GO" id="GO:0051059">
    <property type="term" value="F:NF-kappaB binding"/>
    <property type="evidence" value="ECO:0007669"/>
    <property type="project" value="TreeGrafter"/>
</dbReference>